<evidence type="ECO:0000313" key="1">
    <source>
        <dbReference type="EMBL" id="SFZ73115.1"/>
    </source>
</evidence>
<dbReference type="RefSeq" id="WP_233710962.1">
    <property type="nucleotide sequence ID" value="NZ_OANQ01000033.1"/>
</dbReference>
<sequence length="118" mass="13229">MKPRSPLKLESPNFSYGRVCQAYGGAADAIVNLIATQPFAFGLIGGIQLAGNTWTYTGNGFSHTGFQFLFNAGGRIRFKEHIAIQTGIKFPMIPQKMKAEEVSEIRRYVWYVNLVYTF</sequence>
<organism evidence="1">
    <name type="scientific">Helicobacter salomonis</name>
    <dbReference type="NCBI Taxonomy" id="56878"/>
    <lineage>
        <taxon>Bacteria</taxon>
        <taxon>Pseudomonadati</taxon>
        <taxon>Campylobacterota</taxon>
        <taxon>Epsilonproteobacteria</taxon>
        <taxon>Campylobacterales</taxon>
        <taxon>Helicobacteraceae</taxon>
        <taxon>Helicobacter</taxon>
    </lineage>
</organism>
<name>A0A1M4NIH9_9HELI</name>
<accession>A0A1M4NIH9</accession>
<dbReference type="Pfam" id="PF01856">
    <property type="entry name" value="HP_OMP"/>
    <property type="match status" value="1"/>
</dbReference>
<protein>
    <submittedName>
        <fullName evidence="1">OMP1050</fullName>
    </submittedName>
</protein>
<dbReference type="EMBL" id="LT633882">
    <property type="protein sequence ID" value="SFZ73115.1"/>
    <property type="molecule type" value="Genomic_DNA"/>
</dbReference>
<proteinExistence type="predicted"/>
<gene>
    <name evidence="1" type="primary">omp1050</name>
</gene>
<dbReference type="AlphaFoldDB" id="A0A1M4NIH9"/>
<reference evidence="1" key="1">
    <citation type="submission" date="2016-11" db="EMBL/GenBank/DDBJ databases">
        <title>Proteomic and phylogenetic analysis of the outer membrane protein repertoire of gastric Helicobacter species.</title>
        <authorList>
            <person name="Joosten M."/>
        </authorList>
    </citation>
    <scope>NUCLEOTIDE SEQUENCE</scope>
    <source>
        <strain evidence="1">R1053</strain>
    </source>
</reference>
<dbReference type="InterPro" id="IPR002718">
    <property type="entry name" value="OMP_Helicobacter"/>
</dbReference>